<dbReference type="EMBL" id="CABEEZ010000077">
    <property type="protein sequence ID" value="VTR34814.1"/>
    <property type="molecule type" value="Genomic_DNA"/>
</dbReference>
<proteinExistence type="predicted"/>
<protein>
    <submittedName>
        <fullName evidence="1">Uncharacterized protein</fullName>
    </submittedName>
</protein>
<gene>
    <name evidence="1" type="ORF">NCTC12965_03693</name>
</gene>
<organism evidence="1">
    <name type="scientific">Serratia fonticola</name>
    <dbReference type="NCBI Taxonomy" id="47917"/>
    <lineage>
        <taxon>Bacteria</taxon>
        <taxon>Pseudomonadati</taxon>
        <taxon>Pseudomonadota</taxon>
        <taxon>Gammaproteobacteria</taxon>
        <taxon>Enterobacterales</taxon>
        <taxon>Yersiniaceae</taxon>
        <taxon>Serratia</taxon>
    </lineage>
</organism>
<accession>A0A4U9UX95</accession>
<sequence length="68" mass="8121">MQPRPFGFQTDDALFQFERLLNVCQVRFLLFILLAHRIELSFYFGQLFLSRSEFEPLLLKALLVLLEQ</sequence>
<reference evidence="1" key="1">
    <citation type="submission" date="2019-05" db="EMBL/GenBank/DDBJ databases">
        <authorList>
            <consortium name="Pathogen Informatics"/>
        </authorList>
    </citation>
    <scope>NUCLEOTIDE SEQUENCE [LARGE SCALE GENOMIC DNA]</scope>
    <source>
        <strain evidence="1">NCTC12965</strain>
    </source>
</reference>
<evidence type="ECO:0000313" key="1">
    <source>
        <dbReference type="EMBL" id="VTR34814.1"/>
    </source>
</evidence>
<dbReference type="AlphaFoldDB" id="A0A4U9UX95"/>
<name>A0A4U9UX95_SERFO</name>